<evidence type="ECO:0000313" key="2">
    <source>
        <dbReference type="EMBL" id="OAG27157.1"/>
    </source>
</evidence>
<reference evidence="2 3" key="1">
    <citation type="submission" date="2016-02" db="EMBL/GenBank/DDBJ databases">
        <title>Draft genome sequence of Thermodesulfatator sp. S606.</title>
        <authorList>
            <person name="Lai Q."/>
            <person name="Cao J."/>
            <person name="Dupont S."/>
            <person name="Shao Z."/>
            <person name="Jebbar M."/>
            <person name="Alain K."/>
        </authorList>
    </citation>
    <scope>NUCLEOTIDE SEQUENCE [LARGE SCALE GENOMIC DNA]</scope>
    <source>
        <strain evidence="2 3">S606</strain>
    </source>
</reference>
<keyword evidence="3" id="KW-1185">Reference proteome</keyword>
<dbReference type="PANTHER" id="PTHR39418">
    <property type="entry name" value="DEHYDROGENASE-RELATED"/>
    <property type="match status" value="1"/>
</dbReference>
<dbReference type="EMBL" id="LSFI01000038">
    <property type="protein sequence ID" value="OAG27157.1"/>
    <property type="molecule type" value="Genomic_DNA"/>
</dbReference>
<dbReference type="Pfam" id="PF02663">
    <property type="entry name" value="FmdE"/>
    <property type="match status" value="1"/>
</dbReference>
<dbReference type="RefSeq" id="WP_068542855.1">
    <property type="nucleotide sequence ID" value="NZ_LSFI01000038.1"/>
</dbReference>
<organism evidence="2 3">
    <name type="scientific">Thermodesulfatator autotrophicus</name>
    <dbReference type="NCBI Taxonomy" id="1795632"/>
    <lineage>
        <taxon>Bacteria</taxon>
        <taxon>Pseudomonadati</taxon>
        <taxon>Thermodesulfobacteriota</taxon>
        <taxon>Thermodesulfobacteria</taxon>
        <taxon>Thermodesulfobacteriales</taxon>
        <taxon>Thermodesulfatatoraceae</taxon>
        <taxon>Thermodesulfatator</taxon>
    </lineage>
</organism>
<sequence length="213" mass="24253">MNIFEVPFEEILAESVKTHGHLCAGQVLGVRMALLGLRLIGIKDPKGADRKKFLVFVEIDRCATDAIQSVTGASLGKRSLKFLDHGIMAATFLNLETKEAYRLIAREEARELSKNYFPEIPDKYRRQLEAYKVMPEEELFDIQKVVVELSDFDLPGRPLKRVQCERCGVWVQDGREVLENGKILCRPCARGSYFRLAGLTPELRKISQKVKEK</sequence>
<dbReference type="PANTHER" id="PTHR39418:SF1">
    <property type="entry name" value="DEHYDROGENASE"/>
    <property type="match status" value="1"/>
</dbReference>
<dbReference type="SUPFAM" id="SSF143555">
    <property type="entry name" value="FwdE-like"/>
    <property type="match status" value="1"/>
</dbReference>
<dbReference type="InterPro" id="IPR053194">
    <property type="entry name" value="tRNA_methyltr_O"/>
</dbReference>
<proteinExistence type="predicted"/>
<dbReference type="Gene3D" id="3.30.1330.130">
    <property type="match status" value="1"/>
</dbReference>
<comment type="caution">
    <text evidence="2">The sequence shown here is derived from an EMBL/GenBank/DDBJ whole genome shotgun (WGS) entry which is preliminary data.</text>
</comment>
<name>A0A177E5B0_9BACT</name>
<dbReference type="AlphaFoldDB" id="A0A177E5B0"/>
<gene>
    <name evidence="2" type="ORF">TH606_08365</name>
</gene>
<dbReference type="OrthoDB" id="9804309at2"/>
<dbReference type="Proteomes" id="UP000076964">
    <property type="component" value="Unassembled WGS sequence"/>
</dbReference>
<dbReference type="STRING" id="1795632.TH606_08365"/>
<evidence type="ECO:0000259" key="1">
    <source>
        <dbReference type="Pfam" id="PF02663"/>
    </source>
</evidence>
<protein>
    <submittedName>
        <fullName evidence="2">Formylmethanofuran dehydrogenase</fullName>
    </submittedName>
</protein>
<feature type="domain" description="Formylmethanofuran dehydrogenase subunit E" evidence="1">
    <location>
        <begin position="19"/>
        <end position="141"/>
    </location>
</feature>
<dbReference type="InterPro" id="IPR003814">
    <property type="entry name" value="FmdEsu_dom"/>
</dbReference>
<evidence type="ECO:0000313" key="3">
    <source>
        <dbReference type="Proteomes" id="UP000076964"/>
    </source>
</evidence>
<accession>A0A177E5B0</accession>